<dbReference type="Proteomes" id="UP001187531">
    <property type="component" value="Unassembled WGS sequence"/>
</dbReference>
<organism evidence="1 2">
    <name type="scientific">Artemia franciscana</name>
    <name type="common">Brine shrimp</name>
    <name type="synonym">Artemia sanfranciscana</name>
    <dbReference type="NCBI Taxonomy" id="6661"/>
    <lineage>
        <taxon>Eukaryota</taxon>
        <taxon>Metazoa</taxon>
        <taxon>Ecdysozoa</taxon>
        <taxon>Arthropoda</taxon>
        <taxon>Crustacea</taxon>
        <taxon>Branchiopoda</taxon>
        <taxon>Anostraca</taxon>
        <taxon>Artemiidae</taxon>
        <taxon>Artemia</taxon>
    </lineage>
</organism>
<dbReference type="AlphaFoldDB" id="A0AA88KZ70"/>
<evidence type="ECO:0000313" key="2">
    <source>
        <dbReference type="Proteomes" id="UP001187531"/>
    </source>
</evidence>
<name>A0AA88KZ70_ARTSF</name>
<comment type="caution">
    <text evidence="1">The sequence shown here is derived from an EMBL/GenBank/DDBJ whole genome shotgun (WGS) entry which is preliminary data.</text>
</comment>
<dbReference type="EMBL" id="JAVRJZ010000017">
    <property type="protein sequence ID" value="KAK2710292.1"/>
    <property type="molecule type" value="Genomic_DNA"/>
</dbReference>
<protein>
    <submittedName>
        <fullName evidence="1">Uncharacterized protein</fullName>
    </submittedName>
</protein>
<proteinExistence type="predicted"/>
<evidence type="ECO:0000313" key="1">
    <source>
        <dbReference type="EMBL" id="KAK2710292.1"/>
    </source>
</evidence>
<keyword evidence="2" id="KW-1185">Reference proteome</keyword>
<reference evidence="1" key="1">
    <citation type="submission" date="2023-07" db="EMBL/GenBank/DDBJ databases">
        <title>Chromosome-level genome assembly of Artemia franciscana.</title>
        <authorList>
            <person name="Jo E."/>
        </authorList>
    </citation>
    <scope>NUCLEOTIDE SEQUENCE</scope>
    <source>
        <tissue evidence="1">Whole body</tissue>
    </source>
</reference>
<sequence length="90" mass="10146">MAHKIVIGVTSDVAQAAWVNHFWRHYFALVNEREDTKYLELTMLIKVVLTLFHGSADVGRGFSRSGRICGEDQALMSEDARSSDINSQTF</sequence>
<gene>
    <name evidence="1" type="ORF">QYM36_013815</name>
</gene>
<accession>A0AA88KZ70</accession>